<sequence>MPDKLQNCSLVTLYPTSMHLQSIIASLIQKDCVLVPKLPL</sequence>
<accession>A0A2P2N285</accession>
<proteinExistence type="predicted"/>
<reference evidence="1" key="1">
    <citation type="submission" date="2018-02" db="EMBL/GenBank/DDBJ databases">
        <title>Rhizophora mucronata_Transcriptome.</title>
        <authorList>
            <person name="Meera S.P."/>
            <person name="Sreeshan A."/>
            <person name="Augustine A."/>
        </authorList>
    </citation>
    <scope>NUCLEOTIDE SEQUENCE</scope>
    <source>
        <tissue evidence="1">Leaf</tissue>
    </source>
</reference>
<name>A0A2P2N285_RHIMU</name>
<dbReference type="AlphaFoldDB" id="A0A2P2N285"/>
<evidence type="ECO:0000313" key="1">
    <source>
        <dbReference type="EMBL" id="MBX36561.1"/>
    </source>
</evidence>
<organism evidence="1">
    <name type="scientific">Rhizophora mucronata</name>
    <name type="common">Asiatic mangrove</name>
    <dbReference type="NCBI Taxonomy" id="61149"/>
    <lineage>
        <taxon>Eukaryota</taxon>
        <taxon>Viridiplantae</taxon>
        <taxon>Streptophyta</taxon>
        <taxon>Embryophyta</taxon>
        <taxon>Tracheophyta</taxon>
        <taxon>Spermatophyta</taxon>
        <taxon>Magnoliopsida</taxon>
        <taxon>eudicotyledons</taxon>
        <taxon>Gunneridae</taxon>
        <taxon>Pentapetalae</taxon>
        <taxon>rosids</taxon>
        <taxon>fabids</taxon>
        <taxon>Malpighiales</taxon>
        <taxon>Rhizophoraceae</taxon>
        <taxon>Rhizophora</taxon>
    </lineage>
</organism>
<dbReference type="EMBL" id="GGEC01056077">
    <property type="protein sequence ID" value="MBX36561.1"/>
    <property type="molecule type" value="Transcribed_RNA"/>
</dbReference>
<protein>
    <submittedName>
        <fullName evidence="1">Uncharacterized protein</fullName>
    </submittedName>
</protein>